<name>A0A096FMP3_COMTE</name>
<evidence type="ECO:0000313" key="2">
    <source>
        <dbReference type="EMBL" id="KGH31561.1"/>
    </source>
</evidence>
<dbReference type="Gene3D" id="2.30.30.40">
    <property type="entry name" value="SH3 Domains"/>
    <property type="match status" value="1"/>
</dbReference>
<accession>A0A096FMP3</accession>
<evidence type="ECO:0000256" key="1">
    <source>
        <dbReference type="SAM" id="SignalP"/>
    </source>
</evidence>
<keyword evidence="1" id="KW-0732">Signal</keyword>
<evidence type="ECO:0008006" key="4">
    <source>
        <dbReference type="Google" id="ProtNLM"/>
    </source>
</evidence>
<protein>
    <recommendedName>
        <fullName evidence="4">SH3b domain-containing protein</fullName>
    </recommendedName>
</protein>
<feature type="signal peptide" evidence="1">
    <location>
        <begin position="1"/>
        <end position="23"/>
    </location>
</feature>
<evidence type="ECO:0000313" key="3">
    <source>
        <dbReference type="Proteomes" id="UP000029553"/>
    </source>
</evidence>
<organism evidence="2 3">
    <name type="scientific">Comamonas testosteroni</name>
    <name type="common">Pseudomonas testosteroni</name>
    <dbReference type="NCBI Taxonomy" id="285"/>
    <lineage>
        <taxon>Bacteria</taxon>
        <taxon>Pseudomonadati</taxon>
        <taxon>Pseudomonadota</taxon>
        <taxon>Betaproteobacteria</taxon>
        <taxon>Burkholderiales</taxon>
        <taxon>Comamonadaceae</taxon>
        <taxon>Comamonas</taxon>
    </lineage>
</organism>
<dbReference type="AlphaFoldDB" id="A0A096FMP3"/>
<comment type="caution">
    <text evidence="2">The sequence shown here is derived from an EMBL/GenBank/DDBJ whole genome shotgun (WGS) entry which is preliminary data.</text>
</comment>
<reference evidence="2 3" key="1">
    <citation type="submission" date="2013-09" db="EMBL/GenBank/DDBJ databases">
        <title>High correlation between genotypes and phenotypes of environmental bacteria Comamonas testosteroni strains.</title>
        <authorList>
            <person name="Liu L."/>
            <person name="Zhu W."/>
            <person name="Xia X."/>
            <person name="Xu B."/>
            <person name="Luo M."/>
            <person name="Wang G."/>
        </authorList>
    </citation>
    <scope>NUCLEOTIDE SEQUENCE [LARGE SCALE GENOMIC DNA]</scope>
    <source>
        <strain evidence="2 3">JL40</strain>
    </source>
</reference>
<sequence length="224" mass="24524">MEKKNWKLGALVLLGLAASQVQAYETYLKTKFGTLSVDENRLLHFNGKPVIPGVMGNSSLSIGKAYDVGGKVLVLTTNIGGTACPELFNVITLDAGRAVSSPTFGTCDEPHKIQLLNKSLVVEMEGRQGQHKYVFADGVLTDNGKVVADVYSSKPFSVTAVINDPDGYTNLRKAPDGKSAIIARVDKEESFYTHPQAGDWWQVRVNANTQGYMHKSRILMVREY</sequence>
<gene>
    <name evidence="2" type="ORF">P353_04790</name>
</gene>
<dbReference type="RefSeq" id="WP_052084694.1">
    <property type="nucleotide sequence ID" value="NZ_AWOR01000012.1"/>
</dbReference>
<proteinExistence type="predicted"/>
<dbReference type="EMBL" id="AWOR01000012">
    <property type="protein sequence ID" value="KGH31561.1"/>
    <property type="molecule type" value="Genomic_DNA"/>
</dbReference>
<dbReference type="Proteomes" id="UP000029553">
    <property type="component" value="Unassembled WGS sequence"/>
</dbReference>
<feature type="chain" id="PRO_5001926588" description="SH3b domain-containing protein" evidence="1">
    <location>
        <begin position="24"/>
        <end position="224"/>
    </location>
</feature>